<evidence type="ECO:0000256" key="3">
    <source>
        <dbReference type="SAM" id="Coils"/>
    </source>
</evidence>
<keyword evidence="2" id="KW-0564">Palmitate</keyword>
<evidence type="ECO:0000256" key="1">
    <source>
        <dbReference type="ARBA" id="ARBA00007613"/>
    </source>
</evidence>
<dbReference type="SUPFAM" id="SSF56954">
    <property type="entry name" value="Outer membrane efflux proteins (OEP)"/>
    <property type="match status" value="1"/>
</dbReference>
<dbReference type="InterPro" id="IPR003423">
    <property type="entry name" value="OMP_efflux"/>
</dbReference>
<dbReference type="Pfam" id="PF02321">
    <property type="entry name" value="OEP"/>
    <property type="match status" value="2"/>
</dbReference>
<dbReference type="InterPro" id="IPR010131">
    <property type="entry name" value="MdtP/NodT-like"/>
</dbReference>
<sequence length="469" mass="52063">MKQYIYVGLGLATLFSSCIAGKKYTRPELDLPETYREQQVKVTADSVALSWRTFFKDPVLVELIEKSLKKNNDIQTAMLNMQQLELVYTQARKGLLPTVDLAIDGNRTWMSKNSLNGSLSEQFTSSSFMDDYAAVLRLSWEADIWGKAKAQKTEAQANFFAQKENLSALKTRIIVQVAQAYYNLMALDEQLKVAEQNVEMSQTTLDMIRLQYNAAQVSSLAVGQAEAQKKTAELLIPQAKQSIAVQENALSILCGNYPESIHRSGSLMKAMPEDTFPDGVPTALLSRRPDVKSAEYAVVAANSRVGLAKVAMYPSFSIMPSIGVNSFNFNNWWDLPGSLVKTVAANISQPVFQKKALKTNYEVALLEQNKAAIQFKQSVMLAVGEVTDELSTIKYTNERLALVAQKTVHLNKATDDAMLLYKNGMANYLEVITAQNNSLQNELEAVSIKRDQLNALTNLYRALGGGFED</sequence>
<keyword evidence="2" id="KW-1134">Transmembrane beta strand</keyword>
<comment type="similarity">
    <text evidence="1 2">Belongs to the outer membrane factor (OMF) (TC 1.B.17) family.</text>
</comment>
<keyword evidence="2" id="KW-0812">Transmembrane</keyword>
<keyword evidence="2" id="KW-0472">Membrane</keyword>
<dbReference type="Proteomes" id="UP001597118">
    <property type="component" value="Unassembled WGS sequence"/>
</dbReference>
<evidence type="ECO:0000313" key="5">
    <source>
        <dbReference type="Proteomes" id="UP001597118"/>
    </source>
</evidence>
<dbReference type="Gene3D" id="2.20.200.10">
    <property type="entry name" value="Outer membrane efflux proteins (OEP)"/>
    <property type="match status" value="1"/>
</dbReference>
<accession>A0ABW4IE88</accession>
<dbReference type="NCBIfam" id="TIGR01845">
    <property type="entry name" value="outer_NodT"/>
    <property type="match status" value="1"/>
</dbReference>
<evidence type="ECO:0000313" key="4">
    <source>
        <dbReference type="EMBL" id="MFD1630732.1"/>
    </source>
</evidence>
<organism evidence="4 5">
    <name type="scientific">Pseudopedobacter beijingensis</name>
    <dbReference type="NCBI Taxonomy" id="1207056"/>
    <lineage>
        <taxon>Bacteria</taxon>
        <taxon>Pseudomonadati</taxon>
        <taxon>Bacteroidota</taxon>
        <taxon>Sphingobacteriia</taxon>
        <taxon>Sphingobacteriales</taxon>
        <taxon>Sphingobacteriaceae</taxon>
        <taxon>Pseudopedobacter</taxon>
    </lineage>
</organism>
<gene>
    <name evidence="4" type="ORF">ACFSAH_12650</name>
</gene>
<dbReference type="RefSeq" id="WP_379663108.1">
    <property type="nucleotide sequence ID" value="NZ_JBHUDG010000019.1"/>
</dbReference>
<keyword evidence="3" id="KW-0175">Coiled coil</keyword>
<name>A0ABW4IE88_9SPHI</name>
<dbReference type="PANTHER" id="PTHR30203:SF30">
    <property type="entry name" value="OUTER MEMBRANE PROTEIN-RELATED"/>
    <property type="match status" value="1"/>
</dbReference>
<protein>
    <submittedName>
        <fullName evidence="4">Efflux transporter outer membrane subunit</fullName>
    </submittedName>
</protein>
<dbReference type="EMBL" id="JBHUDG010000019">
    <property type="protein sequence ID" value="MFD1630732.1"/>
    <property type="molecule type" value="Genomic_DNA"/>
</dbReference>
<dbReference type="PROSITE" id="PS51257">
    <property type="entry name" value="PROKAR_LIPOPROTEIN"/>
    <property type="match status" value="1"/>
</dbReference>
<keyword evidence="2" id="KW-0449">Lipoprotein</keyword>
<proteinExistence type="inferred from homology"/>
<keyword evidence="5" id="KW-1185">Reference proteome</keyword>
<dbReference type="Gene3D" id="1.20.1600.10">
    <property type="entry name" value="Outer membrane efflux proteins (OEP)"/>
    <property type="match status" value="1"/>
</dbReference>
<feature type="coiled-coil region" evidence="3">
    <location>
        <begin position="429"/>
        <end position="456"/>
    </location>
</feature>
<dbReference type="PANTHER" id="PTHR30203">
    <property type="entry name" value="OUTER MEMBRANE CATION EFFLUX PROTEIN"/>
    <property type="match status" value="1"/>
</dbReference>
<evidence type="ECO:0000256" key="2">
    <source>
        <dbReference type="RuleBase" id="RU362097"/>
    </source>
</evidence>
<comment type="subcellular location">
    <subcellularLocation>
        <location evidence="2">Cell membrane</location>
        <topology evidence="2">Lipid-anchor</topology>
    </subcellularLocation>
</comment>
<reference evidence="5" key="1">
    <citation type="journal article" date="2019" name="Int. J. Syst. Evol. Microbiol.">
        <title>The Global Catalogue of Microorganisms (GCM) 10K type strain sequencing project: providing services to taxonomists for standard genome sequencing and annotation.</title>
        <authorList>
            <consortium name="The Broad Institute Genomics Platform"/>
            <consortium name="The Broad Institute Genome Sequencing Center for Infectious Disease"/>
            <person name="Wu L."/>
            <person name="Ma J."/>
        </authorList>
    </citation>
    <scope>NUCLEOTIDE SEQUENCE [LARGE SCALE GENOMIC DNA]</scope>
    <source>
        <strain evidence="5">CCUG 53762</strain>
    </source>
</reference>
<comment type="caution">
    <text evidence="4">The sequence shown here is derived from an EMBL/GenBank/DDBJ whole genome shotgun (WGS) entry which is preliminary data.</text>
</comment>